<dbReference type="InterPro" id="IPR023096">
    <property type="entry name" value="G6P_Isomerase_C"/>
</dbReference>
<dbReference type="CDD" id="cd05016">
    <property type="entry name" value="SIS_PGI_2"/>
    <property type="match status" value="1"/>
</dbReference>
<dbReference type="InterPro" id="IPR018189">
    <property type="entry name" value="Phosphoglucose_isomerase_CS"/>
</dbReference>
<comment type="catalytic activity">
    <reaction evidence="8 9">
        <text>alpha-D-glucose 6-phosphate = beta-D-fructose 6-phosphate</text>
        <dbReference type="Rhea" id="RHEA:11816"/>
        <dbReference type="ChEBI" id="CHEBI:57634"/>
        <dbReference type="ChEBI" id="CHEBI:58225"/>
        <dbReference type="EC" id="5.3.1.9"/>
    </reaction>
</comment>
<evidence type="ECO:0000256" key="2">
    <source>
        <dbReference type="ARBA" id="ARBA00006604"/>
    </source>
</evidence>
<evidence type="ECO:0000256" key="5">
    <source>
        <dbReference type="ARBA" id="ARBA00022490"/>
    </source>
</evidence>
<dbReference type="FunFam" id="3.40.50.10490:FF:000031">
    <property type="entry name" value="Glucose-6-phosphate isomerase"/>
    <property type="match status" value="1"/>
</dbReference>
<dbReference type="Gene3D" id="1.10.1390.10">
    <property type="match status" value="1"/>
</dbReference>
<dbReference type="GO" id="GO:0006096">
    <property type="term" value="P:glycolytic process"/>
    <property type="evidence" value="ECO:0007669"/>
    <property type="project" value="UniProtKB-UniPathway"/>
</dbReference>
<dbReference type="InterPro" id="IPR035482">
    <property type="entry name" value="SIS_PGI_2"/>
</dbReference>
<dbReference type="HAMAP" id="MF_00473">
    <property type="entry name" value="G6P_isomerase"/>
    <property type="match status" value="1"/>
</dbReference>
<dbReference type="GO" id="GO:0005829">
    <property type="term" value="C:cytosol"/>
    <property type="evidence" value="ECO:0007669"/>
    <property type="project" value="TreeGrafter"/>
</dbReference>
<dbReference type="CDD" id="cd05015">
    <property type="entry name" value="SIS_PGI_1"/>
    <property type="match status" value="1"/>
</dbReference>
<keyword evidence="4 9" id="KW-0312">Gluconeogenesis</keyword>
<dbReference type="Pfam" id="PF00342">
    <property type="entry name" value="PGI"/>
    <property type="match status" value="1"/>
</dbReference>
<accession>A5XB31</accession>
<comment type="similarity">
    <text evidence="2 9">Belongs to the GPI family.</text>
</comment>
<keyword evidence="7 9" id="KW-0413">Isomerase</keyword>
<dbReference type="AlphaFoldDB" id="A5XB31"/>
<evidence type="ECO:0000256" key="8">
    <source>
        <dbReference type="ARBA" id="ARBA00029321"/>
    </source>
</evidence>
<organism evidence="10">
    <name type="scientific">Pyrocystis lunula</name>
    <name type="common">Dinoflagellate</name>
    <name type="synonym">Gymnodinium lunula</name>
    <dbReference type="NCBI Taxonomy" id="2972"/>
    <lineage>
        <taxon>Eukaryota</taxon>
        <taxon>Sar</taxon>
        <taxon>Alveolata</taxon>
        <taxon>Dinophyceae</taxon>
        <taxon>Gonyaulacales</taxon>
        <taxon>Pyrocystaceae</taxon>
        <taxon>Pyrocystis</taxon>
    </lineage>
</organism>
<dbReference type="FunFam" id="3.40.50.10490:FF:000018">
    <property type="entry name" value="Glucose-6-phosphate isomerase"/>
    <property type="match status" value="1"/>
</dbReference>
<dbReference type="PRINTS" id="PR00662">
    <property type="entry name" value="G6PISOMERASE"/>
</dbReference>
<evidence type="ECO:0000256" key="4">
    <source>
        <dbReference type="ARBA" id="ARBA00022432"/>
    </source>
</evidence>
<protein>
    <recommendedName>
        <fullName evidence="3 9">Glucose-6-phosphate isomerase</fullName>
        <ecNumber evidence="3 9">5.3.1.9</ecNumber>
    </recommendedName>
</protein>
<evidence type="ECO:0000256" key="7">
    <source>
        <dbReference type="ARBA" id="ARBA00023235"/>
    </source>
</evidence>
<dbReference type="PROSITE" id="PS00174">
    <property type="entry name" value="P_GLUCOSE_ISOMERASE_2"/>
    <property type="match status" value="1"/>
</dbReference>
<evidence type="ECO:0000256" key="9">
    <source>
        <dbReference type="RuleBase" id="RU000612"/>
    </source>
</evidence>
<dbReference type="GO" id="GO:0097367">
    <property type="term" value="F:carbohydrate derivative binding"/>
    <property type="evidence" value="ECO:0007669"/>
    <property type="project" value="InterPro"/>
</dbReference>
<dbReference type="UniPathway" id="UPA00109">
    <property type="reaction ID" value="UER00181"/>
</dbReference>
<reference evidence="10" key="1">
    <citation type="journal article" date="2007" name="Mol. Biol. Evol.">
        <title>Evolution of the glucose-6-phosphate isomerase: the plasticity of primary metabolism in photosynthetic eukaryotes.</title>
        <authorList>
            <person name="Grauvogel C."/>
            <person name="Brinkmann H."/>
            <person name="Petersen J."/>
        </authorList>
    </citation>
    <scope>NUCLEOTIDE SEQUENCE</scope>
</reference>
<dbReference type="Gene3D" id="3.40.50.10490">
    <property type="entry name" value="Glucose-6-phosphate isomerase like protein, domain 1"/>
    <property type="match status" value="2"/>
</dbReference>
<dbReference type="PANTHER" id="PTHR11469:SF1">
    <property type="entry name" value="GLUCOSE-6-PHOSPHATE ISOMERASE"/>
    <property type="match status" value="1"/>
</dbReference>
<evidence type="ECO:0000256" key="6">
    <source>
        <dbReference type="ARBA" id="ARBA00023152"/>
    </source>
</evidence>
<proteinExistence type="evidence at transcript level"/>
<dbReference type="GO" id="GO:0048029">
    <property type="term" value="F:monosaccharide binding"/>
    <property type="evidence" value="ECO:0007669"/>
    <property type="project" value="TreeGrafter"/>
</dbReference>
<evidence type="ECO:0000256" key="1">
    <source>
        <dbReference type="ARBA" id="ARBA00004926"/>
    </source>
</evidence>
<dbReference type="GO" id="GO:0004347">
    <property type="term" value="F:glucose-6-phosphate isomerase activity"/>
    <property type="evidence" value="ECO:0007669"/>
    <property type="project" value="UniProtKB-EC"/>
</dbReference>
<evidence type="ECO:0000256" key="3">
    <source>
        <dbReference type="ARBA" id="ARBA00011952"/>
    </source>
</evidence>
<keyword evidence="5" id="KW-0963">Cytoplasm</keyword>
<sequence length="548" mass="59801">MAAMPPGWSELFEAATRIKGTHLRTLLQDEARNNSMFLTAGSLTLDYCRQKVDADIMAKLFKLAELSGVEAKKQKMFAGEKINETEGRPVLHVALRAPRDAVINVDGSNVVPEVWKVLDAMKAFSDKVRSGEWKGYTGKPLTDVVCIGIGGSYLGVEFVFEALKTDPEAEAAAKGRRLRFLANVDPIDVKRALEGLSAETTLVVVISKTFTTAETMLNAKTVKEWLVEGLGTADCIPKHVVACSTALEKTKAFGIDPANVFGFWDWVGGRFSCWSAVGVLALSLQYGFGVVQKFLEGGNAMDKHFQTAPLNENLPLIMGMLAVWNCSVLGHEGVAVLPYCQALTRFVPHIQQLDMESNGKRVQMDGTAVPVGTGAIYFGEPGTNGQHSFYQLMHQGRKIPAEFIGFSASQNPIDLPGEPVANHDELMSNFFAQPDALALGKTAEELKAENVPEKLIPHKTFTGDRPSLSLLLPVCDAGYLGQLLSMYEHRTAVQGWVWGINSFDQWGVELGKVLAKEVRSFLSDGRKGAGNDSKFISPTKALLKKYLE</sequence>
<gene>
    <name evidence="10" type="primary">GPI</name>
</gene>
<evidence type="ECO:0000313" key="10">
    <source>
        <dbReference type="EMBL" id="ABH11438.1"/>
    </source>
</evidence>
<dbReference type="PROSITE" id="PS51463">
    <property type="entry name" value="P_GLUCOSE_ISOMERASE_3"/>
    <property type="match status" value="1"/>
</dbReference>
<dbReference type="GO" id="GO:0006094">
    <property type="term" value="P:gluconeogenesis"/>
    <property type="evidence" value="ECO:0007669"/>
    <property type="project" value="UniProtKB-KW"/>
</dbReference>
<comment type="pathway">
    <text evidence="1 9">Carbohydrate degradation; glycolysis; D-glyceraldehyde 3-phosphate and glycerone phosphate from D-glucose: step 2/4.</text>
</comment>
<dbReference type="EMBL" id="DQ812893">
    <property type="protein sequence ID" value="ABH11438.1"/>
    <property type="molecule type" value="mRNA"/>
</dbReference>
<dbReference type="InterPro" id="IPR001672">
    <property type="entry name" value="G6P_Isomerase"/>
</dbReference>
<dbReference type="InterPro" id="IPR046348">
    <property type="entry name" value="SIS_dom_sf"/>
</dbReference>
<dbReference type="GO" id="GO:0051156">
    <property type="term" value="P:glucose 6-phosphate metabolic process"/>
    <property type="evidence" value="ECO:0007669"/>
    <property type="project" value="TreeGrafter"/>
</dbReference>
<dbReference type="InterPro" id="IPR035476">
    <property type="entry name" value="SIS_PGI_1"/>
</dbReference>
<keyword evidence="6 9" id="KW-0324">Glycolysis</keyword>
<dbReference type="NCBIfam" id="NF001211">
    <property type="entry name" value="PRK00179.1"/>
    <property type="match status" value="1"/>
</dbReference>
<dbReference type="EC" id="5.3.1.9" evidence="3 9"/>
<dbReference type="SUPFAM" id="SSF53697">
    <property type="entry name" value="SIS domain"/>
    <property type="match status" value="1"/>
</dbReference>
<dbReference type="PANTHER" id="PTHR11469">
    <property type="entry name" value="GLUCOSE-6-PHOSPHATE ISOMERASE"/>
    <property type="match status" value="1"/>
</dbReference>
<name>A5XB31_PYRLU</name>